<evidence type="ECO:0000313" key="2">
    <source>
        <dbReference type="EMBL" id="SVB15580.1"/>
    </source>
</evidence>
<dbReference type="EMBL" id="UINC01030724">
    <property type="protein sequence ID" value="SVB15580.1"/>
    <property type="molecule type" value="Genomic_DNA"/>
</dbReference>
<accession>A0A382BP21</accession>
<dbReference type="AlphaFoldDB" id="A0A382BP21"/>
<sequence>MSKTFVEHLNEAKKTYAFKVGVAGDLPEGYADHLESILHKFKVENMSAGKRTPITERPLDFPQLQNVHVHYYDVELGYPTTPQVLQQYIAMNCQIDESHIIVRDPSAPQEQYQDDGGMAGERKPNAVYTANLGTDLTDAEANAQSKVAGNRTMDLLKELEKTRAERENKQVPDGISDTEQKHDMGEPSKTSPVGSKK</sequence>
<organism evidence="2">
    <name type="scientific">marine metagenome</name>
    <dbReference type="NCBI Taxonomy" id="408172"/>
    <lineage>
        <taxon>unclassified sequences</taxon>
        <taxon>metagenomes</taxon>
        <taxon>ecological metagenomes</taxon>
    </lineage>
</organism>
<proteinExistence type="predicted"/>
<feature type="region of interest" description="Disordered" evidence="1">
    <location>
        <begin position="148"/>
        <end position="197"/>
    </location>
</feature>
<reference evidence="2" key="1">
    <citation type="submission" date="2018-05" db="EMBL/GenBank/DDBJ databases">
        <authorList>
            <person name="Lanie J.A."/>
            <person name="Ng W.-L."/>
            <person name="Kazmierczak K.M."/>
            <person name="Andrzejewski T.M."/>
            <person name="Davidsen T.M."/>
            <person name="Wayne K.J."/>
            <person name="Tettelin H."/>
            <person name="Glass J.I."/>
            <person name="Rusch D."/>
            <person name="Podicherti R."/>
            <person name="Tsui H.-C.T."/>
            <person name="Winkler M.E."/>
        </authorList>
    </citation>
    <scope>NUCLEOTIDE SEQUENCE</scope>
</reference>
<feature type="compositionally biased region" description="Basic and acidic residues" evidence="1">
    <location>
        <begin position="154"/>
        <end position="170"/>
    </location>
</feature>
<protein>
    <submittedName>
        <fullName evidence="2">Uncharacterized protein</fullName>
    </submittedName>
</protein>
<evidence type="ECO:0000256" key="1">
    <source>
        <dbReference type="SAM" id="MobiDB-lite"/>
    </source>
</evidence>
<feature type="compositionally biased region" description="Polar residues" evidence="1">
    <location>
        <begin position="188"/>
        <end position="197"/>
    </location>
</feature>
<gene>
    <name evidence="2" type="ORF">METZ01_LOCUS168434</name>
</gene>
<name>A0A382BP21_9ZZZZ</name>